<keyword evidence="1" id="KW-0175">Coiled coil</keyword>
<accession>A0ABW5T369</accession>
<dbReference type="Proteomes" id="UP001597520">
    <property type="component" value="Unassembled WGS sequence"/>
</dbReference>
<comment type="caution">
    <text evidence="3">The sequence shown here is derived from an EMBL/GenBank/DDBJ whole genome shotgun (WGS) entry which is preliminary data.</text>
</comment>
<evidence type="ECO:0000256" key="1">
    <source>
        <dbReference type="SAM" id="Coils"/>
    </source>
</evidence>
<dbReference type="EMBL" id="JBHUML010000005">
    <property type="protein sequence ID" value="MFD2706480.1"/>
    <property type="molecule type" value="Genomic_DNA"/>
</dbReference>
<feature type="region of interest" description="Disordered" evidence="2">
    <location>
        <begin position="141"/>
        <end position="206"/>
    </location>
</feature>
<sequence>MKEEEVKYHYLQLKKLHVELLNRYFQQEEVIRRMSENQEKQQYRTEHLLQNMEGEVRHMRQILLEKENEPITLPDELVQLVEEGKERQVMLDVTHEKEIQQLKEEVGTLKEQMDAVTQRQDSFPASGELTFQQLKQLIEQDTSPGNVKRPSHIPTNPVSTHRMKAKTEETKSRETGHASEGVFEPGEEKKPESQPPLWYKLFSFRK</sequence>
<name>A0ABW5T369_9BACI</name>
<evidence type="ECO:0000313" key="4">
    <source>
        <dbReference type="Proteomes" id="UP001597520"/>
    </source>
</evidence>
<gene>
    <name evidence="3" type="ORF">ACFSUB_13515</name>
</gene>
<proteinExistence type="predicted"/>
<evidence type="ECO:0000256" key="2">
    <source>
        <dbReference type="SAM" id="MobiDB-lite"/>
    </source>
</evidence>
<organism evidence="3 4">
    <name type="scientific">Salibacterium lacus</name>
    <dbReference type="NCBI Taxonomy" id="1898109"/>
    <lineage>
        <taxon>Bacteria</taxon>
        <taxon>Bacillati</taxon>
        <taxon>Bacillota</taxon>
        <taxon>Bacilli</taxon>
        <taxon>Bacillales</taxon>
        <taxon>Bacillaceae</taxon>
    </lineage>
</organism>
<keyword evidence="4" id="KW-1185">Reference proteome</keyword>
<feature type="coiled-coil region" evidence="1">
    <location>
        <begin position="49"/>
        <end position="119"/>
    </location>
</feature>
<feature type="compositionally biased region" description="Basic and acidic residues" evidence="2">
    <location>
        <begin position="165"/>
        <end position="177"/>
    </location>
</feature>
<dbReference type="RefSeq" id="WP_380713799.1">
    <property type="nucleotide sequence ID" value="NZ_JBHUML010000005.1"/>
</dbReference>
<evidence type="ECO:0000313" key="3">
    <source>
        <dbReference type="EMBL" id="MFD2706480.1"/>
    </source>
</evidence>
<protein>
    <submittedName>
        <fullName evidence="3">Uncharacterized protein</fullName>
    </submittedName>
</protein>
<reference evidence="4" key="1">
    <citation type="journal article" date="2019" name="Int. J. Syst. Evol. Microbiol.">
        <title>The Global Catalogue of Microorganisms (GCM) 10K type strain sequencing project: providing services to taxonomists for standard genome sequencing and annotation.</title>
        <authorList>
            <consortium name="The Broad Institute Genomics Platform"/>
            <consortium name="The Broad Institute Genome Sequencing Center for Infectious Disease"/>
            <person name="Wu L."/>
            <person name="Ma J."/>
        </authorList>
    </citation>
    <scope>NUCLEOTIDE SEQUENCE [LARGE SCALE GENOMIC DNA]</scope>
    <source>
        <strain evidence="4">KCTC 33792</strain>
    </source>
</reference>